<dbReference type="Pfam" id="PF03351">
    <property type="entry name" value="DOMON"/>
    <property type="match status" value="1"/>
</dbReference>
<accession>A0A154P9I5</accession>
<evidence type="ECO:0000256" key="2">
    <source>
        <dbReference type="SAM" id="MobiDB-lite"/>
    </source>
</evidence>
<proteinExistence type="predicted"/>
<sequence>MFAILSWANMSKTVQRRKALVRVKVSLKILVINFSRKMEEGTVAVLRELDVTGNPRKERLLPPLDNNESGVPVGRNESHFFLRAGECLRDSVIWKNDNRNNVSVQTLNGLEYKHGPVHRTLCTERLARPRVKTGSRPSDVLYLPGCARVCAVIGSGGPEFPVTSLSLDGNFLILLAREHSELRNAVAPVALMGSPLAGTVYSRSRRESTFNSDLIGSYEKDMKNDATYASRRRERNQILHDDIAGQPPSAAVTQRHVLSRSNDDKGNVFPVLGGSTGPKSGASRKPWPGLAPTEIREMGEGVGRVEKGGMYNLKGNDGPAAESKTFKDEQAPRDFDDDAPPMAVVAGGKGRAIDSVRLPKNGNAVGQRRRAPPPQEGRLNFDEVCSEAYYGKHIGKLSELHHGVSGEVYAVDGRTLFIKDFTYDGEAPTAYFYVGTSKSPNGNGIRLRDERGSTETLRRYRRKDITLTLPDGKTLNNVKWLSVWCYEFAVNFGDVRIPRGFDYPKPQKLAALSGIHGVSSEPIVVVDAQTLLIPGFSYDGEAPDAKFWVGVGPSPSPQGIRVPDENGKIVPLRRYDRKAIVLTLPGDLTVHQIGHFGVWCEAFAVDFGHVQIPQNLNVPPSLKMLGVSPQNVHRGGQGQTLGLANLYEPSTASSSPSSSSSTPSPSSLANALPAKQPHRRPTTYRPILRRDDQTVQVVQAIDYRIPKSLQTQEPFAQQLHRLSPSSYPNEETEAAAIVRYGDEDDDVVANLDDPAYQVQSSRLVASGFNAGPPAERSKTRQLADEPQTNSYARVLRFQGDRRLDSFSKLNCEVLEDRLAFEVRWAVAGDSIVAQLVGKLDDGQYMSFGLSANPERSLMVGGDVVVAWVDKQTLQGYAIDYFLDAKSQCTGGRGSCPDTRIQENTNSIRLLNAALVDGYSIVTYQRPLKTNDELDHQILTNSSQAVIWAIGPLNDRQEVSFHTDYLKTDRFIDFGRPPVWNCPVPDQEQSSQLFAGNDENTSGSQTQGVVVTTRRPQRVPATPAPAPKTDAWDIPPIQCDEPEDGVFYAQMGPTGGKHGYPAITGHVGWGISWYINGLLIPEVNVVRGRKYTFVVEGGENSDTPARYHPFYITDDPIGGYQHKTPEEKAKVKIFAGAQRHRGVYRATGVGRLCNWVPDQNQPPADEFSSFGAYQRTLTLECDDGSPGYVEWTPDENTPDTVYYQCYTHRYLGWKINVHDSCDTTGVAAASSENQEVYAIAPDEQRPRDEDLEGSSSIRVASKVTPTAEFLQQHLPHHPPHRDNGLRYSYDHPTATNHGKLSASYTQLLTNANNNNNNNYARLQSSSQYEEPYGSMSSYTTPDQSAHRHENYHHHHHHHHHQQLTPIYREQSMTQGGGNRLPSSSPASYPPGRQQITEIEHELHHQQQSPTNQQMSNLVADNPRPMSHGTKYTYTAANGPQILYSRPLPPHHHQHSTNYHHLYHHQSLPSPSQHHYHHHQPEQRTQLMIIKRPMLTRRPMLQTPMHTMPQTNSLPLSSRPVFMERKKAVYRPASSTYRRTSEKLSPGSPQIVKLKKIETKPQIKVEAKVSTVDESTNVLVIPMKPARNTGFNPDSIVIEGGFKPIIKTVDRIEDVAQRRITEQAEQKDDTLVQEATNHRPIDNFEPVFIPSPPVPTVDTMKKPKKKTTGTVKSRPGETEDMEMAADRSNAYYLPPVSSTIPNEYQSSSSSGVLITFDGKRLKDTGLARSISGIDERSSGRLSTDVLSRTPQFRRFKGELPPPIPEEIRSDKNQSEKRRPPNTKLTLVTRSRRSPHEGHVYGVQSHMNNTETNQHHHDHQEHQNHATTLLVNAGHAIVANFGYILLTVVFYYII</sequence>
<feature type="transmembrane region" description="Helical" evidence="3">
    <location>
        <begin position="1826"/>
        <end position="1850"/>
    </location>
</feature>
<feature type="region of interest" description="Disordered" evidence="2">
    <location>
        <begin position="1733"/>
        <end position="1780"/>
    </location>
</feature>
<dbReference type="PANTHER" id="PTHR24036:SF13">
    <property type="entry name" value="PROTEIN SKELETOR, ISOFORMS D_E"/>
    <property type="match status" value="1"/>
</dbReference>
<dbReference type="Pfam" id="PF25489">
    <property type="entry name" value="At5g54830"/>
    <property type="match status" value="1"/>
</dbReference>
<dbReference type="PROSITE" id="PS51549">
    <property type="entry name" value="DM13"/>
    <property type="match status" value="2"/>
</dbReference>
<keyword evidence="3" id="KW-0472">Membrane</keyword>
<feature type="region of interest" description="Disordered" evidence="2">
    <location>
        <begin position="1324"/>
        <end position="1390"/>
    </location>
</feature>
<feature type="compositionally biased region" description="Low complexity" evidence="2">
    <location>
        <begin position="1000"/>
        <end position="1020"/>
    </location>
</feature>
<keyword evidence="1" id="KW-0677">Repeat</keyword>
<dbReference type="InterPro" id="IPR057443">
    <property type="entry name" value="At5g54830-like"/>
</dbReference>
<evidence type="ECO:0000259" key="5">
    <source>
        <dbReference type="PROSITE" id="PS51549"/>
    </source>
</evidence>
<dbReference type="PANTHER" id="PTHR24036">
    <property type="entry name" value="SKELETOR-RELATED"/>
    <property type="match status" value="1"/>
</dbReference>
<evidence type="ECO:0000259" key="4">
    <source>
        <dbReference type="PROSITE" id="PS50836"/>
    </source>
</evidence>
<gene>
    <name evidence="6" type="ORF">WN55_11251</name>
</gene>
<evidence type="ECO:0000256" key="1">
    <source>
        <dbReference type="ARBA" id="ARBA00022737"/>
    </source>
</evidence>
<organism evidence="6 7">
    <name type="scientific">Dufourea novaeangliae</name>
    <name type="common">Sweat bee</name>
    <dbReference type="NCBI Taxonomy" id="178035"/>
    <lineage>
        <taxon>Eukaryota</taxon>
        <taxon>Metazoa</taxon>
        <taxon>Ecdysozoa</taxon>
        <taxon>Arthropoda</taxon>
        <taxon>Hexapoda</taxon>
        <taxon>Insecta</taxon>
        <taxon>Pterygota</taxon>
        <taxon>Neoptera</taxon>
        <taxon>Endopterygota</taxon>
        <taxon>Hymenoptera</taxon>
        <taxon>Apocrita</taxon>
        <taxon>Aculeata</taxon>
        <taxon>Apoidea</taxon>
        <taxon>Anthophila</taxon>
        <taxon>Halictidae</taxon>
        <taxon>Rophitinae</taxon>
        <taxon>Dufourea</taxon>
    </lineage>
</organism>
<dbReference type="Pfam" id="PF10517">
    <property type="entry name" value="DM13"/>
    <property type="match status" value="2"/>
</dbReference>
<name>A0A154P9I5_DUFNO</name>
<dbReference type="CDD" id="cd09631">
    <property type="entry name" value="DOMON_DOH"/>
    <property type="match status" value="1"/>
</dbReference>
<feature type="domain" description="DOMON" evidence="4">
    <location>
        <begin position="818"/>
        <end position="950"/>
    </location>
</feature>
<feature type="domain" description="DM13" evidence="5">
    <location>
        <begin position="391"/>
        <end position="498"/>
    </location>
</feature>
<dbReference type="InterPro" id="IPR045266">
    <property type="entry name" value="DOH_DOMON"/>
</dbReference>
<evidence type="ECO:0000256" key="3">
    <source>
        <dbReference type="SAM" id="Phobius"/>
    </source>
</evidence>
<feature type="compositionally biased region" description="Basic residues" evidence="2">
    <location>
        <begin position="1348"/>
        <end position="1360"/>
    </location>
</feature>
<evidence type="ECO:0000313" key="6">
    <source>
        <dbReference type="EMBL" id="KZC08596.1"/>
    </source>
</evidence>
<feature type="region of interest" description="Disordered" evidence="2">
    <location>
        <begin position="993"/>
        <end position="1034"/>
    </location>
</feature>
<protein>
    <submittedName>
        <fullName evidence="6">Protein Skeletor, isoforms D/E</fullName>
    </submittedName>
</protein>
<dbReference type="InterPro" id="IPR005018">
    <property type="entry name" value="DOMON_domain"/>
</dbReference>
<keyword evidence="3" id="KW-1133">Transmembrane helix</keyword>
<feature type="compositionally biased region" description="Low complexity" evidence="2">
    <location>
        <begin position="649"/>
        <end position="667"/>
    </location>
</feature>
<dbReference type="InterPro" id="IPR019545">
    <property type="entry name" value="DM13_domain"/>
</dbReference>
<feature type="domain" description="DM13" evidence="5">
    <location>
        <begin position="499"/>
        <end position="613"/>
    </location>
</feature>
<dbReference type="InterPro" id="IPR052126">
    <property type="entry name" value="Spindle_Org/Thrombomodulin"/>
</dbReference>
<feature type="region of interest" description="Disordered" evidence="2">
    <location>
        <begin position="1449"/>
        <end position="1481"/>
    </location>
</feature>
<feature type="region of interest" description="Disordered" evidence="2">
    <location>
        <begin position="647"/>
        <end position="690"/>
    </location>
</feature>
<feature type="compositionally biased region" description="Polar residues" evidence="2">
    <location>
        <begin position="1737"/>
        <end position="1748"/>
    </location>
</feature>
<dbReference type="SMART" id="SM00686">
    <property type="entry name" value="DM13"/>
    <property type="match status" value="2"/>
</dbReference>
<feature type="region of interest" description="Disordered" evidence="2">
    <location>
        <begin position="241"/>
        <end position="291"/>
    </location>
</feature>
<reference evidence="6 7" key="1">
    <citation type="submission" date="2015-07" db="EMBL/GenBank/DDBJ databases">
        <title>The genome of Dufourea novaeangliae.</title>
        <authorList>
            <person name="Pan H."/>
            <person name="Kapheim K."/>
        </authorList>
    </citation>
    <scope>NUCLEOTIDE SEQUENCE [LARGE SCALE GENOMIC DNA]</scope>
    <source>
        <strain evidence="6">0120121106</strain>
        <tissue evidence="6">Whole body</tissue>
    </source>
</reference>
<feature type="compositionally biased region" description="Basic and acidic residues" evidence="2">
    <location>
        <begin position="1763"/>
        <end position="1776"/>
    </location>
</feature>
<dbReference type="Proteomes" id="UP000076502">
    <property type="component" value="Unassembled WGS sequence"/>
</dbReference>
<keyword evidence="3" id="KW-0812">Transmembrane</keyword>
<keyword evidence="7" id="KW-1185">Reference proteome</keyword>
<evidence type="ECO:0000313" key="7">
    <source>
        <dbReference type="Proteomes" id="UP000076502"/>
    </source>
</evidence>
<dbReference type="PROSITE" id="PS50836">
    <property type="entry name" value="DOMON"/>
    <property type="match status" value="1"/>
</dbReference>
<dbReference type="EMBL" id="KQ434851">
    <property type="protein sequence ID" value="KZC08596.1"/>
    <property type="molecule type" value="Genomic_DNA"/>
</dbReference>
<dbReference type="SMART" id="SM00664">
    <property type="entry name" value="DoH"/>
    <property type="match status" value="1"/>
</dbReference>
<feature type="region of interest" description="Disordered" evidence="2">
    <location>
        <begin position="1640"/>
        <end position="1678"/>
    </location>
</feature>
<dbReference type="OrthoDB" id="2448405at2759"/>
<feature type="compositionally biased region" description="Polar residues" evidence="2">
    <location>
        <begin position="1324"/>
        <end position="1342"/>
    </location>
</feature>